<dbReference type="Gene3D" id="3.40.850.10">
    <property type="entry name" value="Kinesin motor domain"/>
    <property type="match status" value="1"/>
</dbReference>
<dbReference type="WBParaSite" id="GPUH_0001425201-mRNA-1">
    <property type="protein sequence ID" value="GPUH_0001425201-mRNA-1"/>
    <property type="gene ID" value="GPUH_0001425201"/>
</dbReference>
<dbReference type="GO" id="GO:0000146">
    <property type="term" value="F:microfilament motor activity"/>
    <property type="evidence" value="ECO:0007669"/>
    <property type="project" value="TreeGrafter"/>
</dbReference>
<dbReference type="GO" id="GO:0016020">
    <property type="term" value="C:membrane"/>
    <property type="evidence" value="ECO:0007669"/>
    <property type="project" value="TreeGrafter"/>
</dbReference>
<dbReference type="Proteomes" id="UP000271098">
    <property type="component" value="Unassembled WGS sequence"/>
</dbReference>
<dbReference type="Pfam" id="PF24556">
    <property type="entry name" value="SH3_Myosin-XVIIIa"/>
    <property type="match status" value="1"/>
</dbReference>
<keyword evidence="9" id="KW-1185">Reference proteome</keyword>
<protein>
    <submittedName>
        <fullName evidence="10">Myosin motor domain-containing protein</fullName>
    </submittedName>
</protein>
<evidence type="ECO:0000256" key="1">
    <source>
        <dbReference type="ARBA" id="ARBA00022741"/>
    </source>
</evidence>
<evidence type="ECO:0000256" key="3">
    <source>
        <dbReference type="ARBA" id="ARBA00023123"/>
    </source>
</evidence>
<dbReference type="Pfam" id="PF00063">
    <property type="entry name" value="Myosin_head"/>
    <property type="match status" value="1"/>
</dbReference>
<dbReference type="GO" id="GO:0005737">
    <property type="term" value="C:cytoplasm"/>
    <property type="evidence" value="ECO:0007669"/>
    <property type="project" value="TreeGrafter"/>
</dbReference>
<accession>A0A183DZU3</accession>
<dbReference type="SUPFAM" id="SSF52540">
    <property type="entry name" value="P-loop containing nucleoside triphosphate hydrolases"/>
    <property type="match status" value="1"/>
</dbReference>
<evidence type="ECO:0000256" key="4">
    <source>
        <dbReference type="ARBA" id="ARBA00023175"/>
    </source>
</evidence>
<dbReference type="GO" id="GO:0005524">
    <property type="term" value="F:ATP binding"/>
    <property type="evidence" value="ECO:0007669"/>
    <property type="project" value="UniProtKB-UniRule"/>
</dbReference>
<dbReference type="PANTHER" id="PTHR13140">
    <property type="entry name" value="MYOSIN"/>
    <property type="match status" value="1"/>
</dbReference>
<sequence length="570" mass="63402">MRGVAFLEPVKYRAGPPRPNDIRYGLLPGDQLLRINGTSIDAFDGLNCTKRMIAPASLVRVAIYYYLFVLLQRCGPTVELTVKSTPELAELCERNETSRYDSDDSLLLPVSANYQSNTDIADEQRYWLIHKNGFTFARLLETLSDGRMRIRVMDKLEMIVDVTDVDKANPAILDRCKDIVSLRYINETSVLHVLRQRYGSNLFYTCSGPRNMICLAAEDNPATSLSLFRGCRRQQMPPHIYSSAQQAYRALQMSGRSQCVVLTGTSGSGKTTQLRNLCRYFCDVAGWTKHLSYDVISSALFVMESFGNCVSKHSSNSTRFVSLFSLSFDTVASLRCASVQTFLLEKTRICRHLKDGMTFHVVRYLLQGTDPDTHATFLLNELDKQAFGFAEDEDSCADSQKGWSKLSHSFATLGFSDNEKATIISLLAAILHLICAGATQGDAQRSQFVCMQHAQHAATLLGVEVEQIASAVFRRNLSHGGPTNPVSRFSLSTRNQTGQEALSRFIACLYNELFGAVVRLLNRRMGGDSSKSASSITIIDYPGSTFGSSNSVTHPALLLAHFWHEFSVQP</sequence>
<dbReference type="InterPro" id="IPR027417">
    <property type="entry name" value="P-loop_NTPase"/>
</dbReference>
<feature type="domain" description="Myosin motor" evidence="7">
    <location>
        <begin position="174"/>
        <end position="570"/>
    </location>
</feature>
<evidence type="ECO:0000313" key="8">
    <source>
        <dbReference type="EMBL" id="VDN23814.1"/>
    </source>
</evidence>
<dbReference type="Gene3D" id="1.10.10.820">
    <property type="match status" value="1"/>
</dbReference>
<keyword evidence="2 6" id="KW-0067">ATP-binding</keyword>
<evidence type="ECO:0000256" key="5">
    <source>
        <dbReference type="ARBA" id="ARBA00023203"/>
    </source>
</evidence>
<dbReference type="Gene3D" id="1.20.120.720">
    <property type="entry name" value="Myosin VI head, motor domain, U50 subdomain"/>
    <property type="match status" value="1"/>
</dbReference>
<dbReference type="EMBL" id="UYRT01081042">
    <property type="protein sequence ID" value="VDN23814.1"/>
    <property type="molecule type" value="Genomic_DNA"/>
</dbReference>
<keyword evidence="4 6" id="KW-0505">Motor protein</keyword>
<dbReference type="GO" id="GO:0051015">
    <property type="term" value="F:actin filament binding"/>
    <property type="evidence" value="ECO:0007669"/>
    <property type="project" value="TreeGrafter"/>
</dbReference>
<feature type="binding site" evidence="6">
    <location>
        <begin position="264"/>
        <end position="271"/>
    </location>
    <ligand>
        <name>ATP</name>
        <dbReference type="ChEBI" id="CHEBI:30616"/>
    </ligand>
</feature>
<evidence type="ECO:0000256" key="2">
    <source>
        <dbReference type="ARBA" id="ARBA00022840"/>
    </source>
</evidence>
<evidence type="ECO:0000313" key="10">
    <source>
        <dbReference type="WBParaSite" id="GPUH_0001425201-mRNA-1"/>
    </source>
</evidence>
<evidence type="ECO:0000256" key="6">
    <source>
        <dbReference type="PROSITE-ProRule" id="PRU00782"/>
    </source>
</evidence>
<proteinExistence type="inferred from homology"/>
<dbReference type="GO" id="GO:0016459">
    <property type="term" value="C:myosin complex"/>
    <property type="evidence" value="ECO:0007669"/>
    <property type="project" value="UniProtKB-KW"/>
</dbReference>
<dbReference type="SMART" id="SM00242">
    <property type="entry name" value="MYSc"/>
    <property type="match status" value="1"/>
</dbReference>
<reference evidence="10" key="1">
    <citation type="submission" date="2016-06" db="UniProtKB">
        <authorList>
            <consortium name="WormBaseParasite"/>
        </authorList>
    </citation>
    <scope>IDENTIFICATION</scope>
</reference>
<organism evidence="10">
    <name type="scientific">Gongylonema pulchrum</name>
    <dbReference type="NCBI Taxonomy" id="637853"/>
    <lineage>
        <taxon>Eukaryota</taxon>
        <taxon>Metazoa</taxon>
        <taxon>Ecdysozoa</taxon>
        <taxon>Nematoda</taxon>
        <taxon>Chromadorea</taxon>
        <taxon>Rhabditida</taxon>
        <taxon>Spirurina</taxon>
        <taxon>Spiruromorpha</taxon>
        <taxon>Spiruroidea</taxon>
        <taxon>Gongylonematidae</taxon>
        <taxon>Gongylonema</taxon>
    </lineage>
</organism>
<name>A0A183DZU3_9BILA</name>
<dbReference type="OrthoDB" id="2505895at2759"/>
<keyword evidence="3 6" id="KW-0518">Myosin</keyword>
<dbReference type="InterPro" id="IPR001609">
    <property type="entry name" value="Myosin_head_motor_dom-like"/>
</dbReference>
<keyword evidence="1 6" id="KW-0547">Nucleotide-binding</keyword>
<evidence type="ECO:0000259" key="7">
    <source>
        <dbReference type="PROSITE" id="PS51456"/>
    </source>
</evidence>
<gene>
    <name evidence="8" type="ORF">GPUH_LOCUS14234</name>
</gene>
<dbReference type="InterPro" id="IPR036961">
    <property type="entry name" value="Kinesin_motor_dom_sf"/>
</dbReference>
<comment type="similarity">
    <text evidence="6">Belongs to the TRAFAC class myosin-kinesin ATPase superfamily. Myosin family.</text>
</comment>
<reference evidence="8 9" key="2">
    <citation type="submission" date="2018-11" db="EMBL/GenBank/DDBJ databases">
        <authorList>
            <consortium name="Pathogen Informatics"/>
        </authorList>
    </citation>
    <scope>NUCLEOTIDE SEQUENCE [LARGE SCALE GENOMIC DNA]</scope>
</reference>
<dbReference type="AlphaFoldDB" id="A0A183DZU3"/>
<comment type="caution">
    <text evidence="6">Lacks conserved residue(s) required for the propagation of feature annotation.</text>
</comment>
<dbReference type="PROSITE" id="PS51456">
    <property type="entry name" value="MYOSIN_MOTOR"/>
    <property type="match status" value="1"/>
</dbReference>
<keyword evidence="5 6" id="KW-0009">Actin-binding</keyword>
<dbReference type="PRINTS" id="PR00193">
    <property type="entry name" value="MYOSINHEAVY"/>
</dbReference>
<dbReference type="InterPro" id="IPR057772">
    <property type="entry name" value="SH3_Myo18a"/>
</dbReference>
<evidence type="ECO:0000313" key="9">
    <source>
        <dbReference type="Proteomes" id="UP000271098"/>
    </source>
</evidence>
<dbReference type="GO" id="GO:0007015">
    <property type="term" value="P:actin filament organization"/>
    <property type="evidence" value="ECO:0007669"/>
    <property type="project" value="TreeGrafter"/>
</dbReference>
<dbReference type="PANTHER" id="PTHR13140:SF706">
    <property type="entry name" value="DILUTE CLASS UNCONVENTIONAL MYOSIN, ISOFORM C"/>
    <property type="match status" value="1"/>
</dbReference>